<feature type="domain" description="Protein kinase" evidence="4">
    <location>
        <begin position="39"/>
        <end position="288"/>
    </location>
</feature>
<dbReference type="GO" id="GO:0005524">
    <property type="term" value="F:ATP binding"/>
    <property type="evidence" value="ECO:0007669"/>
    <property type="project" value="UniProtKB-KW"/>
</dbReference>
<organism evidence="5">
    <name type="scientific">Arcella intermedia</name>
    <dbReference type="NCBI Taxonomy" id="1963864"/>
    <lineage>
        <taxon>Eukaryota</taxon>
        <taxon>Amoebozoa</taxon>
        <taxon>Tubulinea</taxon>
        <taxon>Elardia</taxon>
        <taxon>Arcellinida</taxon>
        <taxon>Sphaerothecina</taxon>
        <taxon>Arcellidae</taxon>
        <taxon>Arcella</taxon>
    </lineage>
</organism>
<dbReference type="AlphaFoldDB" id="A0A6B2LAB2"/>
<evidence type="ECO:0000259" key="4">
    <source>
        <dbReference type="PROSITE" id="PS50011"/>
    </source>
</evidence>
<dbReference type="EMBL" id="GIBP01005033">
    <property type="protein sequence ID" value="NDV34002.1"/>
    <property type="molecule type" value="Transcribed_RNA"/>
</dbReference>
<dbReference type="GO" id="GO:0004672">
    <property type="term" value="F:protein kinase activity"/>
    <property type="evidence" value="ECO:0007669"/>
    <property type="project" value="InterPro"/>
</dbReference>
<dbReference type="InterPro" id="IPR000719">
    <property type="entry name" value="Prot_kinase_dom"/>
</dbReference>
<dbReference type="PANTHER" id="PTHR45832">
    <property type="entry name" value="SERINE/THREONINE-PROTEIN KINASE SAMKA-RELATED-RELATED"/>
    <property type="match status" value="1"/>
</dbReference>
<keyword evidence="3" id="KW-0067">ATP-binding</keyword>
<dbReference type="InterPro" id="IPR051931">
    <property type="entry name" value="PAK3-like"/>
</dbReference>
<accession>A0A6B2LAB2</accession>
<dbReference type="PANTHER" id="PTHR45832:SF22">
    <property type="entry name" value="SERINE_THREONINE-PROTEIN KINASE SAMKA-RELATED"/>
    <property type="match status" value="1"/>
</dbReference>
<dbReference type="SUPFAM" id="SSF56112">
    <property type="entry name" value="Protein kinase-like (PK-like)"/>
    <property type="match status" value="1"/>
</dbReference>
<comment type="similarity">
    <text evidence="1">Belongs to the protein kinase superfamily. STE Ser/Thr protein kinase family. STE20 subfamily.</text>
</comment>
<reference evidence="5" key="1">
    <citation type="journal article" date="2020" name="J. Eukaryot. Microbiol.">
        <title>De novo Sequencing, Assembly and Annotation of the Transcriptome for the Free-Living Testate Amoeba Arcella intermedia.</title>
        <authorList>
            <person name="Ribeiro G.M."/>
            <person name="Porfirio-Sousa A.L."/>
            <person name="Maurer-Alcala X.X."/>
            <person name="Katz L.A."/>
            <person name="Lahr D.J.G."/>
        </authorList>
    </citation>
    <scope>NUCLEOTIDE SEQUENCE</scope>
</reference>
<proteinExistence type="inferred from homology"/>
<protein>
    <recommendedName>
        <fullName evidence="4">Protein kinase domain-containing protein</fullName>
    </recommendedName>
</protein>
<name>A0A6B2LAB2_9EUKA</name>
<evidence type="ECO:0000256" key="2">
    <source>
        <dbReference type="ARBA" id="ARBA00022741"/>
    </source>
</evidence>
<dbReference type="Pfam" id="PF00069">
    <property type="entry name" value="Pkinase"/>
    <property type="match status" value="1"/>
</dbReference>
<evidence type="ECO:0000256" key="1">
    <source>
        <dbReference type="ARBA" id="ARBA00008874"/>
    </source>
</evidence>
<sequence>MKEKDVLVPLLQFHDKLRSQTTLTTNSQLKDLVSNPSHINLYHLQGPQGFQWNQNLCATVRETNGMVSVRRYYITSSMESLLCCEIELLKKAQHENVLHYVDSFIEDNKFLWIVSEFVDGGTLTDIFEQLESIQFEESQLAYFVLMCLRGIHYLQSHGIPYELQSDCVLLSLSGHIKLSSLRNPSYYSRRSTVGTPYWLSPDYILNKSPTNDNVWSLGVMLWEAITGEPPYIEFPPIRALFVTITEGIPPLSSHLPLSGPLVDFLCKCTERNTAVRSSPSLLLEHPFLKHPSSPDQFATIIHQAQFFNNDWG</sequence>
<keyword evidence="2" id="KW-0547">Nucleotide-binding</keyword>
<evidence type="ECO:0000256" key="3">
    <source>
        <dbReference type="ARBA" id="ARBA00022840"/>
    </source>
</evidence>
<evidence type="ECO:0000313" key="5">
    <source>
        <dbReference type="EMBL" id="NDV34002.1"/>
    </source>
</evidence>
<dbReference type="InterPro" id="IPR011009">
    <property type="entry name" value="Kinase-like_dom_sf"/>
</dbReference>
<dbReference type="PROSITE" id="PS50011">
    <property type="entry name" value="PROTEIN_KINASE_DOM"/>
    <property type="match status" value="1"/>
</dbReference>
<dbReference type="Gene3D" id="1.10.510.10">
    <property type="entry name" value="Transferase(Phosphotransferase) domain 1"/>
    <property type="match status" value="1"/>
</dbReference>